<name>A0ACC2GVM4_DALPE</name>
<dbReference type="EMBL" id="CM055736">
    <property type="protein sequence ID" value="KAJ8007448.1"/>
    <property type="molecule type" value="Genomic_DNA"/>
</dbReference>
<reference evidence="1" key="1">
    <citation type="submission" date="2021-05" db="EMBL/GenBank/DDBJ databases">
        <authorList>
            <person name="Pan Q."/>
            <person name="Jouanno E."/>
            <person name="Zahm M."/>
            <person name="Klopp C."/>
            <person name="Cabau C."/>
            <person name="Louis A."/>
            <person name="Berthelot C."/>
            <person name="Parey E."/>
            <person name="Roest Crollius H."/>
            <person name="Montfort J."/>
            <person name="Robinson-Rechavi M."/>
            <person name="Bouchez O."/>
            <person name="Lampietro C."/>
            <person name="Lopez Roques C."/>
            <person name="Donnadieu C."/>
            <person name="Postlethwait J."/>
            <person name="Bobe J."/>
            <person name="Dillon D."/>
            <person name="Chandos A."/>
            <person name="von Hippel F."/>
            <person name="Guiguen Y."/>
        </authorList>
    </citation>
    <scope>NUCLEOTIDE SEQUENCE</scope>
    <source>
        <strain evidence="1">YG-Jan2019</strain>
    </source>
</reference>
<protein>
    <submittedName>
        <fullName evidence="1">Uncharacterized protein</fullName>
    </submittedName>
</protein>
<sequence>MWEEMWEVALRAAPVLLAPCDKPHTGSRCSFVFLLVIRTHRGGTTLPTLHPPLCSGITVWHKWLEPKLFTLLLVPKVIRQKRTGGGEMWEDARRDESPELPSLSLCRASKGIER</sequence>
<dbReference type="Proteomes" id="UP001157502">
    <property type="component" value="Chromosome 9"/>
</dbReference>
<keyword evidence="2" id="KW-1185">Reference proteome</keyword>
<evidence type="ECO:0000313" key="2">
    <source>
        <dbReference type="Proteomes" id="UP001157502"/>
    </source>
</evidence>
<gene>
    <name evidence="1" type="ORF">DPEC_G00117610</name>
</gene>
<comment type="caution">
    <text evidence="1">The sequence shown here is derived from an EMBL/GenBank/DDBJ whole genome shotgun (WGS) entry which is preliminary data.</text>
</comment>
<evidence type="ECO:0000313" key="1">
    <source>
        <dbReference type="EMBL" id="KAJ8007448.1"/>
    </source>
</evidence>
<proteinExistence type="predicted"/>
<organism evidence="1 2">
    <name type="scientific">Dallia pectoralis</name>
    <name type="common">Alaska blackfish</name>
    <dbReference type="NCBI Taxonomy" id="75939"/>
    <lineage>
        <taxon>Eukaryota</taxon>
        <taxon>Metazoa</taxon>
        <taxon>Chordata</taxon>
        <taxon>Craniata</taxon>
        <taxon>Vertebrata</taxon>
        <taxon>Euteleostomi</taxon>
        <taxon>Actinopterygii</taxon>
        <taxon>Neopterygii</taxon>
        <taxon>Teleostei</taxon>
        <taxon>Protacanthopterygii</taxon>
        <taxon>Esociformes</taxon>
        <taxon>Umbridae</taxon>
        <taxon>Dallia</taxon>
    </lineage>
</organism>
<accession>A0ACC2GVM4</accession>